<sequence length="1077" mass="111446">MFINTKELTFSEVDSDFYFLKHLDAAASGLSAAEHYSAIGWKLGYDPNRMFSTSFYLEQNPDVAATGLNPFQHYLQWGAHEGRDPNAFFSARGYLAENPDVAATGLDPFEHYLQWGAHEGRNPSSSFDTTYYLTQNPDVAASGLNPLLHFLEYGRSEGRAPLPPSFTVTARDGAMQFSGTATGPITLSLDGEVAHFTREGREAIVTHYPEAGTIDLADANLEAQATALSGKTVTGSGAVTLLDPHATDDLSGLASELTVTAHVAQDLDAVGHAVLGRIDHVVVTEGAVLTLSAAQAEAIEISGAYALRDSMTNLVDNGVATPAASAVVTVTVTDAASLSSLAILDAATPGDLVYTATVDTASKLVGNVGGYVVAGTDVTVTDAATVAQLVHIDGVNGGGTLTYAMMADTQAHLFSRALPAAYVAPGVEVTVQDVTTIAKLVALDAANGDAAVHGASVTDAWQHLLADDAAYWRAEATTLKLLDYNLGQATVGQVQSLLHQANLKDAAGGTLDLTDLTFTLRDTASHLAVGSDEAASILGRAGAVTASDAALVWQAQIIHAGNAAAIYDIADNGDAIANGGAASVTAAVDLTATSPVSADTAFAILAREGAAGDVHYDIIDSYDDLLGMNAAARVAATDIHVVGHNFWPYELTTAEATTALGFSHQGRMEIDAIFGTAAEVKAFVTAHPETAGATGSSYGFRVQDSTSGILTAIANGTPAEMAFVSGKADPALAGDHHASEVYATNSFGVGGAETFWTHVAPIYGDAAITAAHTRYSVQASLESYTNAVAARDSIIKADQLYLSGSAAAVHAAQNNQDPAHADIFRQLDQRHNSGDSMTVTASAGNQSIHATEGNDSLSLGDGQDYVSAGGGSDMIDGGTGNDVIDAGSGNDYVVAGTGVDWVSGGDGKDTIFGGAVSQATNYATARYTGTTTEIGGRGGDLMHGSVDFDNFVFQGSTRSELIAASSTTQSGRDYIVDFGLGDRITFEGVSSDKLQFLGNGSANATDVEAGTLALSIRYEKDLQVLNWNGDGLVTATRMLIDIADAKGHFDGSPDMHIILQGSGLDVNWDNYSLLFGG</sequence>
<dbReference type="EMBL" id="JAETWB010000046">
    <property type="protein sequence ID" value="MBL6082061.1"/>
    <property type="molecule type" value="Genomic_DNA"/>
</dbReference>
<evidence type="ECO:0000256" key="2">
    <source>
        <dbReference type="ARBA" id="ARBA00022525"/>
    </source>
</evidence>
<dbReference type="SUPFAM" id="SSF51120">
    <property type="entry name" value="beta-Roll"/>
    <property type="match status" value="1"/>
</dbReference>
<keyword evidence="2" id="KW-0964">Secreted</keyword>
<dbReference type="Gene3D" id="2.150.10.10">
    <property type="entry name" value="Serralysin-like metalloprotease, C-terminal"/>
    <property type="match status" value="1"/>
</dbReference>
<proteinExistence type="predicted"/>
<dbReference type="Pfam" id="PF00353">
    <property type="entry name" value="HemolysinCabind"/>
    <property type="match status" value="1"/>
</dbReference>
<dbReference type="InterPro" id="IPR050557">
    <property type="entry name" value="RTX_toxin/Mannuronan_C5-epim"/>
</dbReference>
<evidence type="ECO:0000313" key="4">
    <source>
        <dbReference type="Proteomes" id="UP000660885"/>
    </source>
</evidence>
<dbReference type="PANTHER" id="PTHR38340">
    <property type="entry name" value="S-LAYER PROTEIN"/>
    <property type="match status" value="1"/>
</dbReference>
<name>A0ABS1UFL2_9PROT</name>
<protein>
    <recommendedName>
        <fullName evidence="5">Hemolysin-type calcium-binding repeat-containing protein</fullName>
    </recommendedName>
</protein>
<comment type="subcellular location">
    <subcellularLocation>
        <location evidence="1">Secreted</location>
    </subcellularLocation>
</comment>
<dbReference type="RefSeq" id="WP_202835274.1">
    <property type="nucleotide sequence ID" value="NZ_JAETWB010000046.1"/>
</dbReference>
<gene>
    <name evidence="3" type="ORF">JMJ56_29215</name>
</gene>
<dbReference type="Proteomes" id="UP000660885">
    <property type="component" value="Unassembled WGS sequence"/>
</dbReference>
<evidence type="ECO:0000256" key="1">
    <source>
        <dbReference type="ARBA" id="ARBA00004613"/>
    </source>
</evidence>
<accession>A0ABS1UFL2</accession>
<dbReference type="InterPro" id="IPR011049">
    <property type="entry name" value="Serralysin-like_metalloprot_C"/>
</dbReference>
<reference evidence="3 4" key="1">
    <citation type="submission" date="2021-01" db="EMBL/GenBank/DDBJ databases">
        <title>Belnapia mucosa sp. nov. and Belnapia arida sp. nov., isolated from the Tabernas Desert (Almeria, Spain).</title>
        <authorList>
            <person name="Molina-Menor E."/>
            <person name="Vidal-Verdu A."/>
            <person name="Calonge A."/>
            <person name="Satari L."/>
            <person name="Pereto J."/>
            <person name="Porcar M."/>
        </authorList>
    </citation>
    <scope>NUCLEOTIDE SEQUENCE [LARGE SCALE GENOMIC DNA]</scope>
    <source>
        <strain evidence="3 4">T18</strain>
    </source>
</reference>
<comment type="caution">
    <text evidence="3">The sequence shown here is derived from an EMBL/GenBank/DDBJ whole genome shotgun (WGS) entry which is preliminary data.</text>
</comment>
<evidence type="ECO:0000313" key="3">
    <source>
        <dbReference type="EMBL" id="MBL6082061.1"/>
    </source>
</evidence>
<evidence type="ECO:0008006" key="5">
    <source>
        <dbReference type="Google" id="ProtNLM"/>
    </source>
</evidence>
<dbReference type="PANTHER" id="PTHR38340:SF1">
    <property type="entry name" value="S-LAYER PROTEIN"/>
    <property type="match status" value="1"/>
</dbReference>
<dbReference type="PRINTS" id="PR00313">
    <property type="entry name" value="CABNDNGRPT"/>
</dbReference>
<keyword evidence="4" id="KW-1185">Reference proteome</keyword>
<organism evidence="3 4">
    <name type="scientific">Belnapia arida</name>
    <dbReference type="NCBI Taxonomy" id="2804533"/>
    <lineage>
        <taxon>Bacteria</taxon>
        <taxon>Pseudomonadati</taxon>
        <taxon>Pseudomonadota</taxon>
        <taxon>Alphaproteobacteria</taxon>
        <taxon>Acetobacterales</taxon>
        <taxon>Roseomonadaceae</taxon>
        <taxon>Belnapia</taxon>
    </lineage>
</organism>
<dbReference type="InterPro" id="IPR001343">
    <property type="entry name" value="Hemolysn_Ca-bd"/>
</dbReference>